<organism evidence="1 2">
    <name type="scientific">Emiliania huxleyi (strain CCMP1516)</name>
    <dbReference type="NCBI Taxonomy" id="280463"/>
    <lineage>
        <taxon>Eukaryota</taxon>
        <taxon>Haptista</taxon>
        <taxon>Haptophyta</taxon>
        <taxon>Prymnesiophyceae</taxon>
        <taxon>Isochrysidales</taxon>
        <taxon>Noelaerhabdaceae</taxon>
        <taxon>Emiliania</taxon>
    </lineage>
</organism>
<evidence type="ECO:0000313" key="2">
    <source>
        <dbReference type="Proteomes" id="UP000013827"/>
    </source>
</evidence>
<dbReference type="AlphaFoldDB" id="A0A0D3KST4"/>
<keyword evidence="2" id="KW-1185">Reference proteome</keyword>
<dbReference type="RefSeq" id="XP_005791248.1">
    <property type="nucleotide sequence ID" value="XM_005791191.1"/>
</dbReference>
<dbReference type="EnsemblProtists" id="EOD38819">
    <property type="protein sequence ID" value="EOD38819"/>
    <property type="gene ID" value="EMIHUDRAFT_361623"/>
</dbReference>
<accession>A0A0D3KST4</accession>
<sequence length="60" mass="6469">MSALHGLGAFVLRPLSQLPMSAGTFPPSLPSAYAQSRVPRLPPPWHGENQTLLFALSDQN</sequence>
<name>A0A0D3KST4_EMIH1</name>
<reference evidence="1" key="2">
    <citation type="submission" date="2024-10" db="UniProtKB">
        <authorList>
            <consortium name="EnsemblProtists"/>
        </authorList>
    </citation>
    <scope>IDENTIFICATION</scope>
</reference>
<dbReference type="KEGG" id="ehx:EMIHUDRAFT_361623"/>
<protein>
    <submittedName>
        <fullName evidence="1">Uncharacterized protein</fullName>
    </submittedName>
</protein>
<dbReference type="HOGENOM" id="CLU_2946483_0_0_1"/>
<reference evidence="2" key="1">
    <citation type="journal article" date="2013" name="Nature">
        <title>Pan genome of the phytoplankton Emiliania underpins its global distribution.</title>
        <authorList>
            <person name="Read B.A."/>
            <person name="Kegel J."/>
            <person name="Klute M.J."/>
            <person name="Kuo A."/>
            <person name="Lefebvre S.C."/>
            <person name="Maumus F."/>
            <person name="Mayer C."/>
            <person name="Miller J."/>
            <person name="Monier A."/>
            <person name="Salamov A."/>
            <person name="Young J."/>
            <person name="Aguilar M."/>
            <person name="Claverie J.M."/>
            <person name="Frickenhaus S."/>
            <person name="Gonzalez K."/>
            <person name="Herman E.K."/>
            <person name="Lin Y.C."/>
            <person name="Napier J."/>
            <person name="Ogata H."/>
            <person name="Sarno A.F."/>
            <person name="Shmutz J."/>
            <person name="Schroeder D."/>
            <person name="de Vargas C."/>
            <person name="Verret F."/>
            <person name="von Dassow P."/>
            <person name="Valentin K."/>
            <person name="Van de Peer Y."/>
            <person name="Wheeler G."/>
            <person name="Dacks J.B."/>
            <person name="Delwiche C.F."/>
            <person name="Dyhrman S.T."/>
            <person name="Glockner G."/>
            <person name="John U."/>
            <person name="Richards T."/>
            <person name="Worden A.Z."/>
            <person name="Zhang X."/>
            <person name="Grigoriev I.V."/>
            <person name="Allen A.E."/>
            <person name="Bidle K."/>
            <person name="Borodovsky M."/>
            <person name="Bowler C."/>
            <person name="Brownlee C."/>
            <person name="Cock J.M."/>
            <person name="Elias M."/>
            <person name="Gladyshev V.N."/>
            <person name="Groth M."/>
            <person name="Guda C."/>
            <person name="Hadaegh A."/>
            <person name="Iglesias-Rodriguez M.D."/>
            <person name="Jenkins J."/>
            <person name="Jones B.M."/>
            <person name="Lawson T."/>
            <person name="Leese F."/>
            <person name="Lindquist E."/>
            <person name="Lobanov A."/>
            <person name="Lomsadze A."/>
            <person name="Malik S.B."/>
            <person name="Marsh M.E."/>
            <person name="Mackinder L."/>
            <person name="Mock T."/>
            <person name="Mueller-Roeber B."/>
            <person name="Pagarete A."/>
            <person name="Parker M."/>
            <person name="Probert I."/>
            <person name="Quesneville H."/>
            <person name="Raines C."/>
            <person name="Rensing S.A."/>
            <person name="Riano-Pachon D.M."/>
            <person name="Richier S."/>
            <person name="Rokitta S."/>
            <person name="Shiraiwa Y."/>
            <person name="Soanes D.M."/>
            <person name="van der Giezen M."/>
            <person name="Wahlund T.M."/>
            <person name="Williams B."/>
            <person name="Wilson W."/>
            <person name="Wolfe G."/>
            <person name="Wurch L.L."/>
        </authorList>
    </citation>
    <scope>NUCLEOTIDE SEQUENCE</scope>
</reference>
<evidence type="ECO:0000313" key="1">
    <source>
        <dbReference type="EnsemblProtists" id="EOD38819"/>
    </source>
</evidence>
<dbReference type="GeneID" id="17284090"/>
<proteinExistence type="predicted"/>
<dbReference type="PaxDb" id="2903-EOD38819"/>
<dbReference type="Proteomes" id="UP000013827">
    <property type="component" value="Unassembled WGS sequence"/>
</dbReference>